<protein>
    <submittedName>
        <fullName evidence="2">Nitrogenase component 1 type Oxidoreductase</fullName>
        <ecNumber evidence="2">1.-.-.-</ecNumber>
    </submittedName>
</protein>
<proteinExistence type="predicted"/>
<evidence type="ECO:0000313" key="3">
    <source>
        <dbReference type="Proteomes" id="UP000217549"/>
    </source>
</evidence>
<dbReference type="STRING" id="39488.ERS852450_02822"/>
<dbReference type="Proteomes" id="UP000217549">
    <property type="component" value="Chromosome I"/>
</dbReference>
<reference evidence="3" key="1">
    <citation type="submission" date="2017-09" db="EMBL/GenBank/DDBJ databases">
        <authorList>
            <person name="Shetty A S."/>
        </authorList>
    </citation>
    <scope>NUCLEOTIDE SEQUENCE [LARGE SCALE GENOMIC DNA]</scope>
</reference>
<dbReference type="EC" id="1.-.-.-" evidence="2"/>
<dbReference type="Pfam" id="PF00148">
    <property type="entry name" value="Oxidored_nitro"/>
    <property type="match status" value="1"/>
</dbReference>
<sequence length="457" mass="51703">MLEMLHGKAKDEAWNNQVKEKLSPALQEEVSFKDAAWPSPFVPGLEYNSPAHGPWNIVHMGMLLPGAHQIYVCGANCNRGVILTAAEMNAGDRFSFVEIKEEDLFNGQMEELVIEGVSDILHKLPEKPSVVLLFTVCVHHFMGCDLTYIYDTLRGRFPEQCFVDCYMDPIMQKEGLTPDQKLRAGLYKPLPMREKNLKQINIIGNDFPTREETELKQIVKEAGYTVKDITECKTYDEYLSMAESYLNIACYPPAKYGAEQLSKRLGMKFLYLPFSFDYNEIDTQLKSLVKEMQGCEMPDTSLLQKRCERMLKETKKLVGNMPITIDATAVPRFLGLTKLLITHGFSVVKVFADGFLAEEKADYLWLKKNAPDLKIGATIHPNMRVYPRNSQEKVLAIGQKAAYFSGTEHFVNMVEGGGLHGYDGICELCLKIQEAYQTKKDTRDLIVRKGLGCESCV</sequence>
<dbReference type="EMBL" id="LT907978">
    <property type="protein sequence ID" value="SOB71359.1"/>
    <property type="molecule type" value="Genomic_DNA"/>
</dbReference>
<keyword evidence="2" id="KW-0560">Oxidoreductase</keyword>
<dbReference type="InterPro" id="IPR000510">
    <property type="entry name" value="Nase/OxRdtase_comp1"/>
</dbReference>
<dbReference type="KEGG" id="ehl:EHLA_0596"/>
<feature type="domain" description="Nitrogenase/oxidoreductase component 1" evidence="1">
    <location>
        <begin position="94"/>
        <end position="378"/>
    </location>
</feature>
<dbReference type="SUPFAM" id="SSF53807">
    <property type="entry name" value="Helical backbone' metal receptor"/>
    <property type="match status" value="1"/>
</dbReference>
<organism evidence="2 3">
    <name type="scientific">Anaerobutyricum hallii</name>
    <dbReference type="NCBI Taxonomy" id="39488"/>
    <lineage>
        <taxon>Bacteria</taxon>
        <taxon>Bacillati</taxon>
        <taxon>Bacillota</taxon>
        <taxon>Clostridia</taxon>
        <taxon>Lachnospirales</taxon>
        <taxon>Lachnospiraceae</taxon>
        <taxon>Anaerobutyricum</taxon>
    </lineage>
</organism>
<gene>
    <name evidence="2" type="ORF">EHLA_0596</name>
</gene>
<dbReference type="AlphaFoldDB" id="A0A285PP28"/>
<keyword evidence="3" id="KW-1185">Reference proteome</keyword>
<evidence type="ECO:0000313" key="2">
    <source>
        <dbReference type="EMBL" id="SOB71359.1"/>
    </source>
</evidence>
<dbReference type="GO" id="GO:0016491">
    <property type="term" value="F:oxidoreductase activity"/>
    <property type="evidence" value="ECO:0007669"/>
    <property type="project" value="UniProtKB-KW"/>
</dbReference>
<name>A0A285PP28_9FIRM</name>
<accession>A0A285PP28</accession>
<evidence type="ECO:0000259" key="1">
    <source>
        <dbReference type="Pfam" id="PF00148"/>
    </source>
</evidence>
<dbReference type="Gene3D" id="3.40.50.1980">
    <property type="entry name" value="Nitrogenase molybdenum iron protein domain"/>
    <property type="match status" value="1"/>
</dbReference>